<comment type="subcellular location">
    <subcellularLocation>
        <location evidence="1">Nucleus</location>
        <location evidence="1">Nucleolus</location>
    </subcellularLocation>
</comment>
<dbReference type="Pfam" id="PF00076">
    <property type="entry name" value="RRM_1"/>
    <property type="match status" value="1"/>
</dbReference>
<feature type="compositionally biased region" description="Basic and acidic residues" evidence="6">
    <location>
        <begin position="440"/>
        <end position="451"/>
    </location>
</feature>
<feature type="compositionally biased region" description="Low complexity" evidence="6">
    <location>
        <begin position="544"/>
        <end position="557"/>
    </location>
</feature>
<dbReference type="InterPro" id="IPR012677">
    <property type="entry name" value="Nucleotide-bd_a/b_plait_sf"/>
</dbReference>
<evidence type="ECO:0000259" key="7">
    <source>
        <dbReference type="PROSITE" id="PS50102"/>
    </source>
</evidence>
<comment type="similarity">
    <text evidence="2">Belongs to the RRM RBM34 family.</text>
</comment>
<dbReference type="Proteomes" id="UP000516437">
    <property type="component" value="Chromosome 4"/>
</dbReference>
<dbReference type="GO" id="GO:0003723">
    <property type="term" value="F:RNA binding"/>
    <property type="evidence" value="ECO:0007669"/>
    <property type="project" value="UniProtKB-UniRule"/>
</dbReference>
<sequence length="589" mass="65306">MGRVKHKTREPDQTPQGDAVPSSSGIFKTLFGDAPDQNAIVSIFSDDNPFRRKPQASLALAQGFAEAESFRSANDVKCGSPNSAYELEQKKRKRSKVKLPDIEADPVAEASETLVGTKKSKKEKLQNPNLGAASEGGMQKDKGGNPGLGSESNRQEVKEEGQPTELGHASNGENPDLGSESRSMDKNMKKQKKRKRDELEREYEMKKYGAAEDERGEGEELLKEKKKVVGEKRKTMENLEDMVISPDGFDDESKLLRTVFVGNLLLKVKKKALIKEFKQFGEVESVRIRSVPIVDTKKPRKEAILTKQFNEAVDSVHAYIVFKTEESAQASLSHNMALFGGNHIRVDRACPPRKKLKGESDSLYDIKRTVFVGNLPYDVKDEELYQLFSGIDNLGSSIEAIRVIRHPHISLGKGIAYVLLKTREAANLAVKKRKLKLRDRELRVSHARRDTAPSATPSTTPSKRPNTFPAQTANSPAKRLALHPRTSDSNARANAKAPLSYQGLRASKSGVQKKVHHPKSIRSADTNSKSQNGEKLKEQKGKRPAVAARKAKANVVKDGGSSRQGGTKRKLDRQTPQSFQQKKKAKKFK</sequence>
<dbReference type="InterPro" id="IPR000504">
    <property type="entry name" value="RRM_dom"/>
</dbReference>
<feature type="region of interest" description="Disordered" evidence="6">
    <location>
        <begin position="87"/>
        <end position="201"/>
    </location>
</feature>
<keyword evidence="3 5" id="KW-0694">RNA-binding</keyword>
<dbReference type="Gene3D" id="3.30.70.330">
    <property type="match status" value="2"/>
</dbReference>
<feature type="compositionally biased region" description="Polar residues" evidence="6">
    <location>
        <begin position="13"/>
        <end position="26"/>
    </location>
</feature>
<keyword evidence="4" id="KW-0539">Nucleus</keyword>
<dbReference type="PANTHER" id="PTHR23236:SF25">
    <property type="entry name" value="RNA-BINDING PROTEIN 34"/>
    <property type="match status" value="1"/>
</dbReference>
<keyword evidence="9" id="KW-1185">Reference proteome</keyword>
<feature type="region of interest" description="Disordered" evidence="6">
    <location>
        <begin position="1"/>
        <end position="28"/>
    </location>
</feature>
<comment type="caution">
    <text evidence="8">The sequence shown here is derived from an EMBL/GenBank/DDBJ whole genome shotgun (WGS) entry which is preliminary data.</text>
</comment>
<accession>A0A6A1VST6</accession>
<name>A0A6A1VST6_9ROSI</name>
<evidence type="ECO:0000313" key="9">
    <source>
        <dbReference type="Proteomes" id="UP000516437"/>
    </source>
</evidence>
<dbReference type="InterPro" id="IPR035979">
    <property type="entry name" value="RBD_domain_sf"/>
</dbReference>
<reference evidence="8 9" key="1">
    <citation type="journal article" date="2019" name="Plant Biotechnol. J.">
        <title>The red bayberry genome and genetic basis of sex determination.</title>
        <authorList>
            <person name="Jia H.M."/>
            <person name="Jia H.J."/>
            <person name="Cai Q.L."/>
            <person name="Wang Y."/>
            <person name="Zhao H.B."/>
            <person name="Yang W.F."/>
            <person name="Wang G.Y."/>
            <person name="Li Y.H."/>
            <person name="Zhan D.L."/>
            <person name="Shen Y.T."/>
            <person name="Niu Q.F."/>
            <person name="Chang L."/>
            <person name="Qiu J."/>
            <person name="Zhao L."/>
            <person name="Xie H.B."/>
            <person name="Fu W.Y."/>
            <person name="Jin J."/>
            <person name="Li X.W."/>
            <person name="Jiao Y."/>
            <person name="Zhou C.C."/>
            <person name="Tu T."/>
            <person name="Chai C.Y."/>
            <person name="Gao J.L."/>
            <person name="Fan L.J."/>
            <person name="van de Weg E."/>
            <person name="Wang J.Y."/>
            <person name="Gao Z.S."/>
        </authorList>
    </citation>
    <scope>NUCLEOTIDE SEQUENCE [LARGE SCALE GENOMIC DNA]</scope>
    <source>
        <tissue evidence="8">Leaves</tissue>
    </source>
</reference>
<dbReference type="PANTHER" id="PTHR23236">
    <property type="entry name" value="EUKARYOTIC TRANSLATION INITIATION FACTOR 4B/4H"/>
    <property type="match status" value="1"/>
</dbReference>
<dbReference type="EMBL" id="RXIC02000022">
    <property type="protein sequence ID" value="KAB1215979.1"/>
    <property type="molecule type" value="Genomic_DNA"/>
</dbReference>
<feature type="compositionally biased region" description="Basic and acidic residues" evidence="6">
    <location>
        <begin position="532"/>
        <end position="541"/>
    </location>
</feature>
<evidence type="ECO:0000256" key="4">
    <source>
        <dbReference type="ARBA" id="ARBA00023242"/>
    </source>
</evidence>
<evidence type="ECO:0000313" key="8">
    <source>
        <dbReference type="EMBL" id="KAB1215979.1"/>
    </source>
</evidence>
<dbReference type="AlphaFoldDB" id="A0A6A1VST6"/>
<organism evidence="8 9">
    <name type="scientific">Morella rubra</name>
    <name type="common">Chinese bayberry</name>
    <dbReference type="NCBI Taxonomy" id="262757"/>
    <lineage>
        <taxon>Eukaryota</taxon>
        <taxon>Viridiplantae</taxon>
        <taxon>Streptophyta</taxon>
        <taxon>Embryophyta</taxon>
        <taxon>Tracheophyta</taxon>
        <taxon>Spermatophyta</taxon>
        <taxon>Magnoliopsida</taxon>
        <taxon>eudicotyledons</taxon>
        <taxon>Gunneridae</taxon>
        <taxon>Pentapetalae</taxon>
        <taxon>rosids</taxon>
        <taxon>fabids</taxon>
        <taxon>Fagales</taxon>
        <taxon>Myricaceae</taxon>
        <taxon>Morella</taxon>
    </lineage>
</organism>
<dbReference type="SMART" id="SM00360">
    <property type="entry name" value="RRM"/>
    <property type="match status" value="2"/>
</dbReference>
<dbReference type="SUPFAM" id="SSF54928">
    <property type="entry name" value="RNA-binding domain, RBD"/>
    <property type="match status" value="2"/>
</dbReference>
<dbReference type="OrthoDB" id="442677at2759"/>
<dbReference type="InterPro" id="IPR034221">
    <property type="entry name" value="RBM34_RRM2"/>
</dbReference>
<feature type="compositionally biased region" description="Low complexity" evidence="6">
    <location>
        <begin position="452"/>
        <end position="462"/>
    </location>
</feature>
<dbReference type="CDD" id="cd12395">
    <property type="entry name" value="RRM2_RBM34"/>
    <property type="match status" value="1"/>
</dbReference>
<feature type="compositionally biased region" description="Basic residues" evidence="6">
    <location>
        <begin position="511"/>
        <end position="520"/>
    </location>
</feature>
<feature type="region of interest" description="Disordered" evidence="6">
    <location>
        <begin position="440"/>
        <end position="589"/>
    </location>
</feature>
<evidence type="ECO:0000256" key="6">
    <source>
        <dbReference type="SAM" id="MobiDB-lite"/>
    </source>
</evidence>
<dbReference type="PROSITE" id="PS50102">
    <property type="entry name" value="RRM"/>
    <property type="match status" value="2"/>
</dbReference>
<evidence type="ECO:0000256" key="1">
    <source>
        <dbReference type="ARBA" id="ARBA00004604"/>
    </source>
</evidence>
<dbReference type="GO" id="GO:0005730">
    <property type="term" value="C:nucleolus"/>
    <property type="evidence" value="ECO:0007669"/>
    <property type="project" value="UniProtKB-SubCell"/>
</dbReference>
<feature type="compositionally biased region" description="Polar residues" evidence="6">
    <location>
        <begin position="463"/>
        <end position="475"/>
    </location>
</feature>
<evidence type="ECO:0000256" key="3">
    <source>
        <dbReference type="ARBA" id="ARBA00022884"/>
    </source>
</evidence>
<feature type="domain" description="RRM" evidence="7">
    <location>
        <begin position="257"/>
        <end position="351"/>
    </location>
</feature>
<proteinExistence type="inferred from homology"/>
<feature type="domain" description="RRM" evidence="7">
    <location>
        <begin position="368"/>
        <end position="449"/>
    </location>
</feature>
<evidence type="ECO:0000256" key="5">
    <source>
        <dbReference type="PROSITE-ProRule" id="PRU00176"/>
    </source>
</evidence>
<evidence type="ECO:0000256" key="2">
    <source>
        <dbReference type="ARBA" id="ARBA00007077"/>
    </source>
</evidence>
<dbReference type="CDD" id="cd12394">
    <property type="entry name" value="RRM1_RBM34"/>
    <property type="match status" value="1"/>
</dbReference>
<protein>
    <submittedName>
        <fullName evidence="8">RNA-binding protein 34</fullName>
    </submittedName>
</protein>
<gene>
    <name evidence="8" type="ORF">CJ030_MR4G023611</name>
</gene>